<proteinExistence type="predicted"/>
<dbReference type="Proteomes" id="UP001157915">
    <property type="component" value="Unassembled WGS sequence"/>
</dbReference>
<dbReference type="EMBL" id="FXUA01000006">
    <property type="protein sequence ID" value="SMP29662.1"/>
    <property type="molecule type" value="Genomic_DNA"/>
</dbReference>
<organism evidence="2 3">
    <name type="scientific">Algoriphagus winogradskyi</name>
    <dbReference type="NCBI Taxonomy" id="237017"/>
    <lineage>
        <taxon>Bacteria</taxon>
        <taxon>Pseudomonadati</taxon>
        <taxon>Bacteroidota</taxon>
        <taxon>Cytophagia</taxon>
        <taxon>Cytophagales</taxon>
        <taxon>Cyclobacteriaceae</taxon>
        <taxon>Algoriphagus</taxon>
    </lineage>
</organism>
<evidence type="ECO:0000313" key="3">
    <source>
        <dbReference type="Proteomes" id="UP001157915"/>
    </source>
</evidence>
<dbReference type="RefSeq" id="WP_283413892.1">
    <property type="nucleotide sequence ID" value="NZ_FXUA01000006.1"/>
</dbReference>
<feature type="signal peptide" evidence="1">
    <location>
        <begin position="1"/>
        <end position="18"/>
    </location>
</feature>
<comment type="caution">
    <text evidence="2">The sequence shown here is derived from an EMBL/GenBank/DDBJ whole genome shotgun (WGS) entry which is preliminary data.</text>
</comment>
<keyword evidence="1" id="KW-0732">Signal</keyword>
<evidence type="ECO:0000313" key="2">
    <source>
        <dbReference type="EMBL" id="SMP29662.1"/>
    </source>
</evidence>
<reference evidence="2 3" key="1">
    <citation type="submission" date="2017-05" db="EMBL/GenBank/DDBJ databases">
        <authorList>
            <person name="Varghese N."/>
            <person name="Submissions S."/>
        </authorList>
    </citation>
    <scope>NUCLEOTIDE SEQUENCE [LARGE SCALE GENOMIC DNA]</scope>
    <source>
        <strain evidence="2 3">DSM 15360</strain>
    </source>
</reference>
<feature type="chain" id="PRO_5046249234" evidence="1">
    <location>
        <begin position="19"/>
        <end position="334"/>
    </location>
</feature>
<sequence>MKNTLLIFAFFVCTIANGQLVTSKNLSDNSYGEKKLKDAPKKIYLNQFNINYQLIAASSEASAGGKTRAEMAVGMTGVEISDMQEITDNAYAMVVKRLTDAGIEIVTSDVAEKTDFYSDWTKTQGGTPTKAQLLGYVTTAPTGFDYFYKSMNKDGKTKGSFIVDTTPKLSKDLGDIPVFEANISFQFVTIEGNSSYVTDATKMKGVVQYQIPEVAIAKSAEGLLGSKIETSRIAARIVWKGGMNGSGANTILSYSPKGGIEIPGVMEEKKFKEYVAPDVSYNTTYNGVAYTNDKELEVSHQVKADRAAYKAKTQQALNEYLSMVVDNFLASLGN</sequence>
<accession>A0ABY1PB64</accession>
<keyword evidence="3" id="KW-1185">Reference proteome</keyword>
<gene>
    <name evidence="2" type="ORF">SAMN06265367_106155</name>
</gene>
<evidence type="ECO:0000256" key="1">
    <source>
        <dbReference type="SAM" id="SignalP"/>
    </source>
</evidence>
<protein>
    <submittedName>
        <fullName evidence="2">Uncharacterized protein</fullName>
    </submittedName>
</protein>
<name>A0ABY1PB64_9BACT</name>